<dbReference type="Proteomes" id="UP001501729">
    <property type="component" value="Unassembled WGS sequence"/>
</dbReference>
<dbReference type="Pfam" id="PF18545">
    <property type="entry name" value="HalOD1"/>
    <property type="match status" value="1"/>
</dbReference>
<keyword evidence="3" id="KW-1185">Reference proteome</keyword>
<evidence type="ECO:0000313" key="3">
    <source>
        <dbReference type="Proteomes" id="UP001501729"/>
    </source>
</evidence>
<comment type="caution">
    <text evidence="2">The sequence shown here is derived from an EMBL/GenBank/DDBJ whole genome shotgun (WGS) entry which is preliminary data.</text>
</comment>
<organism evidence="2 3">
    <name type="scientific">Haladaptatus pallidirubidus</name>
    <dbReference type="NCBI Taxonomy" id="1008152"/>
    <lineage>
        <taxon>Archaea</taxon>
        <taxon>Methanobacteriati</taxon>
        <taxon>Methanobacteriota</taxon>
        <taxon>Stenosarchaea group</taxon>
        <taxon>Halobacteria</taxon>
        <taxon>Halobacteriales</taxon>
        <taxon>Haladaptataceae</taxon>
        <taxon>Haladaptatus</taxon>
    </lineage>
</organism>
<proteinExistence type="predicted"/>
<gene>
    <name evidence="2" type="ORF">GCM10025751_47450</name>
</gene>
<evidence type="ECO:0000259" key="1">
    <source>
        <dbReference type="Pfam" id="PF18545"/>
    </source>
</evidence>
<reference evidence="2 3" key="1">
    <citation type="journal article" date="2019" name="Int. J. Syst. Evol. Microbiol.">
        <title>The Global Catalogue of Microorganisms (GCM) 10K type strain sequencing project: providing services to taxonomists for standard genome sequencing and annotation.</title>
        <authorList>
            <consortium name="The Broad Institute Genomics Platform"/>
            <consortium name="The Broad Institute Genome Sequencing Center for Infectious Disease"/>
            <person name="Wu L."/>
            <person name="Ma J."/>
        </authorList>
    </citation>
    <scope>NUCLEOTIDE SEQUENCE [LARGE SCALE GENOMIC DNA]</scope>
    <source>
        <strain evidence="2 3">JCM 17504</strain>
    </source>
</reference>
<name>A0AAV3UP96_9EURY</name>
<feature type="domain" description="Halobacterial output" evidence="1">
    <location>
        <begin position="27"/>
        <end position="98"/>
    </location>
</feature>
<protein>
    <recommendedName>
        <fullName evidence="1">Halobacterial output domain-containing protein</fullName>
    </recommendedName>
</protein>
<dbReference type="AlphaFoldDB" id="A0AAV3UP96"/>
<dbReference type="EMBL" id="BAABKX010000019">
    <property type="protein sequence ID" value="GAA5061315.1"/>
    <property type="molecule type" value="Genomic_DNA"/>
</dbReference>
<accession>A0AAV3UP96</accession>
<evidence type="ECO:0000313" key="2">
    <source>
        <dbReference type="EMBL" id="GAA5061315.1"/>
    </source>
</evidence>
<dbReference type="GeneID" id="68615736"/>
<dbReference type="RefSeq" id="WP_227777055.1">
    <property type="nucleotide sequence ID" value="NZ_BAABKX010000019.1"/>
</dbReference>
<sequence>MSDEESPSSDAIPHEAIQTQYEWSAIEPSTAVVETVAQVAHCDQQELSPLYECIDPDALDAIIAPPLAQNTDTTVSISFTYTGYSVTVHSTGAVHVAPS</sequence>
<dbReference type="InterPro" id="IPR040624">
    <property type="entry name" value="HalOD1"/>
</dbReference>